<gene>
    <name evidence="1" type="ORF">E4T65_17675</name>
</gene>
<evidence type="ECO:0000313" key="2">
    <source>
        <dbReference type="Proteomes" id="UP000297322"/>
    </source>
</evidence>
<reference evidence="1 2" key="1">
    <citation type="submission" date="2019-03" db="EMBL/GenBank/DDBJ databases">
        <title>Biocontrol and xenobiotic degradation properties of endophytic Pseudomonas fluorescens strain BRZ63.</title>
        <authorList>
            <person name="Chlebek D.A."/>
            <person name="Pinski A."/>
            <person name="Zur J.P."/>
            <person name="Michalska J."/>
            <person name="Hupert-Kocurek K.T."/>
        </authorList>
    </citation>
    <scope>NUCLEOTIDE SEQUENCE [LARGE SCALE GENOMIC DNA]</scope>
    <source>
        <strain evidence="1 2">BRZ63</strain>
    </source>
</reference>
<evidence type="ECO:0008006" key="3">
    <source>
        <dbReference type="Google" id="ProtNLM"/>
    </source>
</evidence>
<proteinExistence type="predicted"/>
<organism evidence="1 2">
    <name type="scientific">Pseudomonas fluorescens</name>
    <dbReference type="NCBI Taxonomy" id="294"/>
    <lineage>
        <taxon>Bacteria</taxon>
        <taxon>Pseudomonadati</taxon>
        <taxon>Pseudomonadota</taxon>
        <taxon>Gammaproteobacteria</taxon>
        <taxon>Pseudomonadales</taxon>
        <taxon>Pseudomonadaceae</taxon>
        <taxon>Pseudomonas</taxon>
    </lineage>
</organism>
<dbReference type="EMBL" id="SPVI01000010">
    <property type="protein sequence ID" value="TFW42271.1"/>
    <property type="molecule type" value="Genomic_DNA"/>
</dbReference>
<name>A0A4Y9TDV0_PSEFL</name>
<comment type="caution">
    <text evidence="1">The sequence shown here is derived from an EMBL/GenBank/DDBJ whole genome shotgun (WGS) entry which is preliminary data.</text>
</comment>
<accession>A0A4Y9TDV0</accession>
<dbReference type="CDD" id="cd20495">
    <property type="entry name" value="C58_PaToxP-like"/>
    <property type="match status" value="1"/>
</dbReference>
<dbReference type="AlphaFoldDB" id="A0A4Y9TDV0"/>
<sequence>MTSAEVTSRLAPESQVSLESFLLQNGLKVPTSLDALGELVKTLNQKAALHPLGNLGGGLSWPVPMTTEGRQSIADFLQSNNTSLAGLPLADASKGALAYLLSGSPTTAADLQAPRTALQQLLDTPKAQALGQALQTHLKGASSGTSIYDYLLTAIQVGLDPESLTGPVRNAVAGFQLDAQAQWGQHASVIVDRLSQHLIDSGRATTQTAKFAAHLLLSRTAPQYLVKDLPASVTYGSIAWSQLTIEVAKLEAQAPGSVQNMSYAQVLLAAEGMALADDRVQREVLRDWAVVNGVLESAEQVPGDAQIERIRIHYNSKLEALTHVSTQLQTPFPSRKAIALYCLKQEFPDHDPQIFEQKVLQKRFGNTRRGDPTLRSMLDIAMEGDKLQSGFRWESSRSLVPMTAFNAYCRSERFHVVDVFNTQYKEALESQSEGHAGMVKYLLSKLPLEDRKNLEFGKIEFLHTNDYKVAMDILSPLTLEKRGHTLHVKTTRNGEVNIYEIDTHKASIEKQNYLSNKFSEPYSREKLDTRTANIISRTELFDPYNGERANQTGGWVGADHTAEWTGADYTPYSYGGSRTKLIADAFVKSLDLGNEDLLNYAKGATSYDKARQVNAAIGEFFLNLIPFRSAIVNFKNGQVGDGLFDLGVDIIGLVTLGAGKAAQASKALAKGAQSISAAGKAAKVAKFIGVTALEALNPVGGAGDALMGATKLAGKGLAKTGEWLNKFKGASGSYDLLKAASKTYDVAALGTYKIAEQTVGGSAVFREGKWYGYDAINHRPYGPALKDFTPKVAALEGEIKAFADSWFGKMIGSVLAPPANNPNYRRDFMAAVANAKTEDKAAYILGQNNVKPDAIYGYSTALSIEDLKRLAVAERRTPAELGSLVKRIDELEALPERFKSAREAAQIVDADMFKKGYDSGNPERIREFSDTLTNYQLAELAIAPGRTSEEFGQLVKYLENRRIKVSQENFKEFAAEITAAGGKATPIPQGYYLSQVSPLSGGECAALSNVMAAAVRHRKQDTFIKNLYVAMVPTLSPGDIAQLRKTDPVNAGIQELKASKVAKFNDQISQLQEILGGQFHHGMQARQVPYTQIISELAGARTSKTLLINGPDHGFTAGVVISNGKKEWFYFDPNYGKATFSTEAQMSAALESTLKSGRTKYLLAHFGQNPQVPEYKISVFEEPALNSVTATVPGSVQDLFLTDL</sequence>
<protein>
    <recommendedName>
        <fullName evidence="3">Peptidase C58 YopT-type domain-containing protein</fullName>
    </recommendedName>
</protein>
<evidence type="ECO:0000313" key="1">
    <source>
        <dbReference type="EMBL" id="TFW42271.1"/>
    </source>
</evidence>
<dbReference type="Proteomes" id="UP000297322">
    <property type="component" value="Unassembled WGS sequence"/>
</dbReference>